<proteinExistence type="predicted"/>
<dbReference type="InterPro" id="IPR019277">
    <property type="entry name" value="DUF2304"/>
</dbReference>
<gene>
    <name evidence="2" type="ORF">MBBTH_05090</name>
</gene>
<accession>A0A315YB67</accession>
<dbReference type="AlphaFoldDB" id="A0A315YB67"/>
<evidence type="ECO:0000256" key="1">
    <source>
        <dbReference type="SAM" id="Phobius"/>
    </source>
</evidence>
<keyword evidence="1" id="KW-1133">Transmembrane helix</keyword>
<evidence type="ECO:0008006" key="4">
    <source>
        <dbReference type="Google" id="ProtNLM"/>
    </source>
</evidence>
<feature type="transmembrane region" description="Helical" evidence="1">
    <location>
        <begin position="69"/>
        <end position="88"/>
    </location>
</feature>
<evidence type="ECO:0000313" key="2">
    <source>
        <dbReference type="EMBL" id="PWB87922.1"/>
    </source>
</evidence>
<keyword evidence="1" id="KW-0812">Transmembrane</keyword>
<dbReference type="OrthoDB" id="78194at2157"/>
<dbReference type="Pfam" id="PF10066">
    <property type="entry name" value="DUF2304"/>
    <property type="match status" value="1"/>
</dbReference>
<dbReference type="RefSeq" id="WP_116591486.1">
    <property type="nucleotide sequence ID" value="NZ_MZGS01000016.1"/>
</dbReference>
<organism evidence="2 3">
    <name type="scientific">Methanobrevibacter thaueri</name>
    <dbReference type="NCBI Taxonomy" id="190975"/>
    <lineage>
        <taxon>Archaea</taxon>
        <taxon>Methanobacteriati</taxon>
        <taxon>Methanobacteriota</taxon>
        <taxon>Methanomada group</taxon>
        <taxon>Methanobacteria</taxon>
        <taxon>Methanobacteriales</taxon>
        <taxon>Methanobacteriaceae</taxon>
        <taxon>Methanobrevibacter</taxon>
    </lineage>
</organism>
<name>A0A315YB67_9EURY</name>
<evidence type="ECO:0000313" key="3">
    <source>
        <dbReference type="Proteomes" id="UP000251717"/>
    </source>
</evidence>
<dbReference type="Proteomes" id="UP000251717">
    <property type="component" value="Unassembled WGS sequence"/>
</dbReference>
<comment type="caution">
    <text evidence="2">The sequence shown here is derived from an EMBL/GenBank/DDBJ whole genome shotgun (WGS) entry which is preliminary data.</text>
</comment>
<reference evidence="2 3" key="1">
    <citation type="submission" date="2017-03" db="EMBL/GenBank/DDBJ databases">
        <title>Genome sequence of Methanobrevibacter thaueri.</title>
        <authorList>
            <person name="Poehlein A."/>
            <person name="Seedorf H."/>
            <person name="Daniel R."/>
        </authorList>
    </citation>
    <scope>NUCLEOTIDE SEQUENCE [LARGE SCALE GENOMIC DNA]</scope>
    <source>
        <strain evidence="2 3">DSM 11995</strain>
    </source>
</reference>
<feature type="transmembrane region" description="Helical" evidence="1">
    <location>
        <begin position="6"/>
        <end position="24"/>
    </location>
</feature>
<feature type="transmembrane region" description="Helical" evidence="1">
    <location>
        <begin position="31"/>
        <end position="49"/>
    </location>
</feature>
<protein>
    <recommendedName>
        <fullName evidence="4">DUF2304 domain-containing protein</fullName>
    </recommendedName>
</protein>
<keyword evidence="3" id="KW-1185">Reference proteome</keyword>
<keyword evidence="1" id="KW-0472">Membrane</keyword>
<sequence>MLLYSILFPIISILAILWFVYRYLKQKQSLITLILWTILWLFVILFSIFPRASEQFARLFGITRGLDFIIIAVFVVLFYIIFGLFNRVDRLQDEINKIVKEVAINNEISLDDEEDE</sequence>
<dbReference type="EMBL" id="MZGS01000016">
    <property type="protein sequence ID" value="PWB87922.1"/>
    <property type="molecule type" value="Genomic_DNA"/>
</dbReference>